<gene>
    <name evidence="2" type="ORF">AB1Y20_018957</name>
</gene>
<keyword evidence="1" id="KW-0472">Membrane</keyword>
<evidence type="ECO:0000313" key="2">
    <source>
        <dbReference type="EMBL" id="KAL1524043.1"/>
    </source>
</evidence>
<comment type="caution">
    <text evidence="2">The sequence shown here is derived from an EMBL/GenBank/DDBJ whole genome shotgun (WGS) entry which is preliminary data.</text>
</comment>
<keyword evidence="1" id="KW-1133">Transmembrane helix</keyword>
<dbReference type="AlphaFoldDB" id="A0AB34JPW7"/>
<keyword evidence="3" id="KW-1185">Reference proteome</keyword>
<name>A0AB34JPW7_PRYPA</name>
<feature type="transmembrane region" description="Helical" evidence="1">
    <location>
        <begin position="34"/>
        <end position="56"/>
    </location>
</feature>
<dbReference type="EMBL" id="JBGBPQ010000005">
    <property type="protein sequence ID" value="KAL1524043.1"/>
    <property type="molecule type" value="Genomic_DNA"/>
</dbReference>
<reference evidence="2 3" key="1">
    <citation type="journal article" date="2024" name="Science">
        <title>Giant polyketide synthase enzymes in the biosynthesis of giant marine polyether toxins.</title>
        <authorList>
            <person name="Fallon T.R."/>
            <person name="Shende V.V."/>
            <person name="Wierzbicki I.H."/>
            <person name="Pendleton A.L."/>
            <person name="Watervoot N.F."/>
            <person name="Auber R.P."/>
            <person name="Gonzalez D.J."/>
            <person name="Wisecaver J.H."/>
            <person name="Moore B.S."/>
        </authorList>
    </citation>
    <scope>NUCLEOTIDE SEQUENCE [LARGE SCALE GENOMIC DNA]</scope>
    <source>
        <strain evidence="2 3">12B1</strain>
    </source>
</reference>
<evidence type="ECO:0000313" key="3">
    <source>
        <dbReference type="Proteomes" id="UP001515480"/>
    </source>
</evidence>
<evidence type="ECO:0000256" key="1">
    <source>
        <dbReference type="SAM" id="Phobius"/>
    </source>
</evidence>
<keyword evidence="1" id="KW-0812">Transmembrane</keyword>
<dbReference type="Proteomes" id="UP001515480">
    <property type="component" value="Unassembled WGS sequence"/>
</dbReference>
<organism evidence="2 3">
    <name type="scientific">Prymnesium parvum</name>
    <name type="common">Toxic golden alga</name>
    <dbReference type="NCBI Taxonomy" id="97485"/>
    <lineage>
        <taxon>Eukaryota</taxon>
        <taxon>Haptista</taxon>
        <taxon>Haptophyta</taxon>
        <taxon>Prymnesiophyceae</taxon>
        <taxon>Prymnesiales</taxon>
        <taxon>Prymnesiaceae</taxon>
        <taxon>Prymnesium</taxon>
    </lineage>
</organism>
<accession>A0AB34JPW7</accession>
<proteinExistence type="predicted"/>
<protein>
    <submittedName>
        <fullName evidence="2">Uncharacterized protein</fullName>
    </submittedName>
</protein>
<sequence length="427" mass="46210">MWELSRLAVRLARFPLRRLSTQAAEEAKAPRSKLLIASVATTAVAAPSAAGLYYVVHRYADDPSFRKWMRRDVAVGARYVEELLESYFPSLATAVRVDDDWQFGDDDRWPTEKPSARGGGGAAVAVQPELNLGNAPLPQPALGNSGTQLFRKLNEAPLSQQQEQPPGSPVELKESVASSAIGAAVNSGIGAALSNVRPAESASAALGDGVRVMVEIAPDDPRGEDPASGEVDSSRWCMGGPAEPGAWGEAAPPELPTKLEVPVEVASRFERELMRYEIAEATLLGRDCTQLRESLDALAKSPPKGGGTKTIHLPETFWDPAFGSALTEHDAAKLSGVEAAQAWRQLRLQWLRVQEAFTEAEYNNIELRVPAMQKRAQAGYGGGGALANMLARKRQLEWKILSLQHEKKMVKRSPWLEHSAISDPAVP</sequence>